<keyword evidence="5 9" id="KW-0238">DNA-binding</keyword>
<keyword evidence="14" id="KW-1185">Reference proteome</keyword>
<evidence type="ECO:0000256" key="6">
    <source>
        <dbReference type="ARBA" id="ARBA00023155"/>
    </source>
</evidence>
<dbReference type="EMBL" id="BMAT01004146">
    <property type="protein sequence ID" value="GFR69111.1"/>
    <property type="molecule type" value="Genomic_DNA"/>
</dbReference>
<dbReference type="GO" id="GO:0005634">
    <property type="term" value="C:nucleus"/>
    <property type="evidence" value="ECO:0007669"/>
    <property type="project" value="UniProtKB-SubCell"/>
</dbReference>
<evidence type="ECO:0000313" key="14">
    <source>
        <dbReference type="Proteomes" id="UP000762676"/>
    </source>
</evidence>
<evidence type="ECO:0000256" key="9">
    <source>
        <dbReference type="PROSITE-ProRule" id="PRU00108"/>
    </source>
</evidence>
<dbReference type="InterPro" id="IPR001356">
    <property type="entry name" value="HD"/>
</dbReference>
<dbReference type="InterPro" id="IPR017970">
    <property type="entry name" value="Homeobox_CS"/>
</dbReference>
<dbReference type="Pfam" id="PF16878">
    <property type="entry name" value="SIX1_SD"/>
    <property type="match status" value="1"/>
</dbReference>
<reference evidence="13 14" key="1">
    <citation type="journal article" date="2021" name="Elife">
        <title>Chloroplast acquisition without the gene transfer in kleptoplastic sea slugs, Plakobranchus ocellatus.</title>
        <authorList>
            <person name="Maeda T."/>
            <person name="Takahashi S."/>
            <person name="Yoshida T."/>
            <person name="Shimamura S."/>
            <person name="Takaki Y."/>
            <person name="Nagai Y."/>
            <person name="Toyoda A."/>
            <person name="Suzuki Y."/>
            <person name="Arimoto A."/>
            <person name="Ishii H."/>
            <person name="Satoh N."/>
            <person name="Nishiyama T."/>
            <person name="Hasebe M."/>
            <person name="Maruyama T."/>
            <person name="Minagawa J."/>
            <person name="Obokata J."/>
            <person name="Shigenobu S."/>
        </authorList>
    </citation>
    <scope>NUCLEOTIDE SEQUENCE [LARGE SCALE GENOMIC DNA]</scope>
</reference>
<dbReference type="Gene3D" id="1.10.10.60">
    <property type="entry name" value="Homeodomain-like"/>
    <property type="match status" value="1"/>
</dbReference>
<proteinExistence type="predicted"/>
<evidence type="ECO:0000256" key="10">
    <source>
        <dbReference type="RuleBase" id="RU000682"/>
    </source>
</evidence>
<evidence type="ECO:0000256" key="7">
    <source>
        <dbReference type="ARBA" id="ARBA00023163"/>
    </source>
</evidence>
<dbReference type="GO" id="GO:0000978">
    <property type="term" value="F:RNA polymerase II cis-regulatory region sequence-specific DNA binding"/>
    <property type="evidence" value="ECO:0007669"/>
    <property type="project" value="TreeGrafter"/>
</dbReference>
<sequence length="343" mass="37978">MEGSPDHLMDGLRSSSSSSFIMDRASIPCNNNNNNNNSSNNQGMLTPNLSMLSPHINHPNSGNTVMGSLNNHLMGSAHMLTIDTCDRTSSNNNNTNMANHNNSSGKNKFRCTSSGSITPTNNSSSNSSNCSGGGSTKGDCQTPPESPLPSGVSDVLSGKGLTFSPEQVACVCEALQQKNDMDRLGRFLWSLPPSELLRGSEAVLKARAAVAFHRGAYRELYAILESHSFDGSSHAFLQSLWYKAHYMEAQKVRGRPLGAVDKYRLRRKYPLPKTIWDGEETIYCFKEKSRQALKDCYKQNRYPTPDEKRGLAKKTGLTLTQVSNWFKNRRQRDRTPQTVPHLQ</sequence>
<dbReference type="PROSITE" id="PS00027">
    <property type="entry name" value="HOMEOBOX_1"/>
    <property type="match status" value="1"/>
</dbReference>
<keyword evidence="8 9" id="KW-0539">Nucleus</keyword>
<evidence type="ECO:0000256" key="4">
    <source>
        <dbReference type="ARBA" id="ARBA00023015"/>
    </source>
</evidence>
<keyword evidence="7" id="KW-0804">Transcription</keyword>
<dbReference type="InterPro" id="IPR009057">
    <property type="entry name" value="Homeodomain-like_sf"/>
</dbReference>
<dbReference type="InterPro" id="IPR031701">
    <property type="entry name" value="SIX1_SD"/>
</dbReference>
<evidence type="ECO:0000256" key="3">
    <source>
        <dbReference type="ARBA" id="ARBA00022473"/>
    </source>
</evidence>
<dbReference type="GO" id="GO:0000981">
    <property type="term" value="F:DNA-binding transcription factor activity, RNA polymerase II-specific"/>
    <property type="evidence" value="ECO:0007669"/>
    <property type="project" value="InterPro"/>
</dbReference>
<evidence type="ECO:0000256" key="8">
    <source>
        <dbReference type="ARBA" id="ARBA00023242"/>
    </source>
</evidence>
<feature type="DNA-binding region" description="Homeobox" evidence="9">
    <location>
        <begin position="287"/>
        <end position="337"/>
    </location>
</feature>
<dbReference type="CDD" id="cd00086">
    <property type="entry name" value="homeodomain"/>
    <property type="match status" value="1"/>
</dbReference>
<comment type="subcellular location">
    <subcellularLocation>
        <location evidence="2">Cytoplasm</location>
    </subcellularLocation>
    <subcellularLocation>
        <location evidence="1 9 10">Nucleus</location>
    </subcellularLocation>
</comment>
<dbReference type="SMART" id="SM00389">
    <property type="entry name" value="HOX"/>
    <property type="match status" value="1"/>
</dbReference>
<gene>
    <name evidence="13" type="ORF">ElyMa_002041100</name>
</gene>
<protein>
    <submittedName>
        <fullName evidence="13">Homeobox protein SIX4</fullName>
    </submittedName>
</protein>
<dbReference type="PANTHER" id="PTHR10390">
    <property type="entry name" value="HOMEOBOX PROTEIN SIX"/>
    <property type="match status" value="1"/>
</dbReference>
<dbReference type="PANTHER" id="PTHR10390:SF44">
    <property type="entry name" value="SIX HOMEOBOX 4"/>
    <property type="match status" value="1"/>
</dbReference>
<dbReference type="GO" id="GO:0005667">
    <property type="term" value="C:transcription regulator complex"/>
    <property type="evidence" value="ECO:0007669"/>
    <property type="project" value="TreeGrafter"/>
</dbReference>
<dbReference type="Proteomes" id="UP000762676">
    <property type="component" value="Unassembled WGS sequence"/>
</dbReference>
<keyword evidence="3" id="KW-0217">Developmental protein</keyword>
<dbReference type="AlphaFoldDB" id="A0AAV4F9J1"/>
<keyword evidence="4" id="KW-0805">Transcription regulation</keyword>
<evidence type="ECO:0000313" key="13">
    <source>
        <dbReference type="EMBL" id="GFR69111.1"/>
    </source>
</evidence>
<dbReference type="FunFam" id="1.10.10.60:FF:000085">
    <property type="entry name" value="SIX homeobox 5"/>
    <property type="match status" value="1"/>
</dbReference>
<dbReference type="GO" id="GO:0005737">
    <property type="term" value="C:cytoplasm"/>
    <property type="evidence" value="ECO:0007669"/>
    <property type="project" value="UniProtKB-SubCell"/>
</dbReference>
<comment type="caution">
    <text evidence="13">The sequence shown here is derived from an EMBL/GenBank/DDBJ whole genome shotgun (WGS) entry which is preliminary data.</text>
</comment>
<accession>A0AAV4F9J1</accession>
<evidence type="ECO:0000259" key="12">
    <source>
        <dbReference type="PROSITE" id="PS50071"/>
    </source>
</evidence>
<keyword evidence="6 9" id="KW-0371">Homeobox</keyword>
<organism evidence="13 14">
    <name type="scientific">Elysia marginata</name>
    <dbReference type="NCBI Taxonomy" id="1093978"/>
    <lineage>
        <taxon>Eukaryota</taxon>
        <taxon>Metazoa</taxon>
        <taxon>Spiralia</taxon>
        <taxon>Lophotrochozoa</taxon>
        <taxon>Mollusca</taxon>
        <taxon>Gastropoda</taxon>
        <taxon>Heterobranchia</taxon>
        <taxon>Euthyneura</taxon>
        <taxon>Panpulmonata</taxon>
        <taxon>Sacoglossa</taxon>
        <taxon>Placobranchoidea</taxon>
        <taxon>Plakobranchidae</taxon>
        <taxon>Elysia</taxon>
    </lineage>
</organism>
<evidence type="ECO:0000256" key="2">
    <source>
        <dbReference type="ARBA" id="ARBA00004496"/>
    </source>
</evidence>
<evidence type="ECO:0000256" key="1">
    <source>
        <dbReference type="ARBA" id="ARBA00004123"/>
    </source>
</evidence>
<dbReference type="SUPFAM" id="SSF46689">
    <property type="entry name" value="Homeodomain-like"/>
    <property type="match status" value="1"/>
</dbReference>
<feature type="compositionally biased region" description="Low complexity" evidence="11">
    <location>
        <begin position="89"/>
        <end position="104"/>
    </location>
</feature>
<dbReference type="PROSITE" id="PS50071">
    <property type="entry name" value="HOMEOBOX_2"/>
    <property type="match status" value="1"/>
</dbReference>
<feature type="region of interest" description="Disordered" evidence="11">
    <location>
        <begin position="85"/>
        <end position="156"/>
    </location>
</feature>
<dbReference type="Pfam" id="PF00046">
    <property type="entry name" value="Homeodomain"/>
    <property type="match status" value="1"/>
</dbReference>
<feature type="compositionally biased region" description="Low complexity" evidence="11">
    <location>
        <begin position="112"/>
        <end position="130"/>
    </location>
</feature>
<evidence type="ECO:0000256" key="5">
    <source>
        <dbReference type="ARBA" id="ARBA00023125"/>
    </source>
</evidence>
<name>A0AAV4F9J1_9GAST</name>
<evidence type="ECO:0000256" key="11">
    <source>
        <dbReference type="SAM" id="MobiDB-lite"/>
    </source>
</evidence>
<feature type="domain" description="Homeobox" evidence="12">
    <location>
        <begin position="285"/>
        <end position="336"/>
    </location>
</feature>